<dbReference type="NCBIfam" id="TIGR01098">
    <property type="entry name" value="3A0109s03R"/>
    <property type="match status" value="1"/>
</dbReference>
<proteinExistence type="inferred from homology"/>
<name>A0A402AW35_9CHLR</name>
<dbReference type="SUPFAM" id="SSF53850">
    <property type="entry name" value="Periplasmic binding protein-like II"/>
    <property type="match status" value="1"/>
</dbReference>
<reference evidence="4" key="1">
    <citation type="submission" date="2018-12" db="EMBL/GenBank/DDBJ databases">
        <title>Tengunoibacter tsumagoiensis gen. nov., sp. nov., Dictyobacter kobayashii sp. nov., D. alpinus sp. nov., and D. joshuensis sp. nov. and description of Dictyobacteraceae fam. nov. within the order Ktedonobacterales isolated from Tengu-no-mugimeshi.</title>
        <authorList>
            <person name="Wang C.M."/>
            <person name="Zheng Y."/>
            <person name="Sakai Y."/>
            <person name="Toyoda A."/>
            <person name="Minakuchi Y."/>
            <person name="Abe K."/>
            <person name="Yokota A."/>
            <person name="Yabe S."/>
        </authorList>
    </citation>
    <scope>NUCLEOTIDE SEQUENCE [LARGE SCALE GENOMIC DNA]</scope>
    <source>
        <strain evidence="4">Uno11</strain>
    </source>
</reference>
<comment type="caution">
    <text evidence="3">The sequence shown here is derived from an EMBL/GenBank/DDBJ whole genome shotgun (WGS) entry which is preliminary data.</text>
</comment>
<dbReference type="AlphaFoldDB" id="A0A402AW35"/>
<dbReference type="PANTHER" id="PTHR35841:SF1">
    <property type="entry name" value="PHOSPHONATES-BINDING PERIPLASMIC PROTEIN"/>
    <property type="match status" value="1"/>
</dbReference>
<dbReference type="Gene3D" id="3.40.190.10">
    <property type="entry name" value="Periplasmic binding protein-like II"/>
    <property type="match status" value="2"/>
</dbReference>
<gene>
    <name evidence="3" type="ORF">KDK_71500</name>
</gene>
<dbReference type="Pfam" id="PF12974">
    <property type="entry name" value="Phosphonate-bd"/>
    <property type="match status" value="1"/>
</dbReference>
<dbReference type="EMBL" id="BIFS01000002">
    <property type="protein sequence ID" value="GCE23350.1"/>
    <property type="molecule type" value="Genomic_DNA"/>
</dbReference>
<evidence type="ECO:0008006" key="5">
    <source>
        <dbReference type="Google" id="ProtNLM"/>
    </source>
</evidence>
<evidence type="ECO:0000256" key="1">
    <source>
        <dbReference type="ARBA" id="ARBA00007162"/>
    </source>
</evidence>
<accession>A0A402AW35</accession>
<dbReference type="GO" id="GO:0043190">
    <property type="term" value="C:ATP-binding cassette (ABC) transporter complex"/>
    <property type="evidence" value="ECO:0007669"/>
    <property type="project" value="InterPro"/>
</dbReference>
<dbReference type="GO" id="GO:0055085">
    <property type="term" value="P:transmembrane transport"/>
    <property type="evidence" value="ECO:0007669"/>
    <property type="project" value="InterPro"/>
</dbReference>
<keyword evidence="4" id="KW-1185">Reference proteome</keyword>
<evidence type="ECO:0000313" key="4">
    <source>
        <dbReference type="Proteomes" id="UP000287188"/>
    </source>
</evidence>
<keyword evidence="2" id="KW-0732">Signal</keyword>
<dbReference type="InterPro" id="IPR005770">
    <property type="entry name" value="PhnD"/>
</dbReference>
<dbReference type="OrthoDB" id="156967at2"/>
<dbReference type="RefSeq" id="WP_126556800.1">
    <property type="nucleotide sequence ID" value="NZ_BIFS01000002.1"/>
</dbReference>
<dbReference type="Proteomes" id="UP000287188">
    <property type="component" value="Unassembled WGS sequence"/>
</dbReference>
<organism evidence="3 4">
    <name type="scientific">Dictyobacter kobayashii</name>
    <dbReference type="NCBI Taxonomy" id="2014872"/>
    <lineage>
        <taxon>Bacteria</taxon>
        <taxon>Bacillati</taxon>
        <taxon>Chloroflexota</taxon>
        <taxon>Ktedonobacteria</taxon>
        <taxon>Ktedonobacterales</taxon>
        <taxon>Dictyobacteraceae</taxon>
        <taxon>Dictyobacter</taxon>
    </lineage>
</organism>
<dbReference type="PANTHER" id="PTHR35841">
    <property type="entry name" value="PHOSPHONATES-BINDING PERIPLASMIC PROTEIN"/>
    <property type="match status" value="1"/>
</dbReference>
<comment type="similarity">
    <text evidence="1">Belongs to the phosphate/phosphite/phosphonate binding protein family.</text>
</comment>
<protein>
    <recommendedName>
        <fullName evidence="5">Phosphate ABC transporter substrate-binding protein</fullName>
    </recommendedName>
</protein>
<evidence type="ECO:0000256" key="2">
    <source>
        <dbReference type="ARBA" id="ARBA00022729"/>
    </source>
</evidence>
<evidence type="ECO:0000313" key="3">
    <source>
        <dbReference type="EMBL" id="GCE23350.1"/>
    </source>
</evidence>
<sequence>MTSRNEKEKQQHLVLATEPGAALNVKQPEQAVAQLEHYFSESVGIPVSVMLSENYEDILAGMEAGTIDVARLGPYAFALAQARFGARALVNSIDIASAENMPSIPYRSLIFTRADSGITHLMQLKGQAFGFVDPRSASGYLVATFLLQQAGLDVKADLNATFLFSHQAVAESVGKGEVIAGAIAEEEFLHYKKEHGLPPIRLLATSPLLSRGPLAMRPGLPPHLERNLLNALENLHHSDVAEGVN</sequence>